<dbReference type="PANTHER" id="PTHR47652">
    <property type="entry name" value="MITOCHONDRIAL IMPORT INNER MEMBRANE TRANSLOCASE SUBUNIT TIM44"/>
    <property type="match status" value="1"/>
</dbReference>
<evidence type="ECO:0000256" key="1">
    <source>
        <dbReference type="ARBA" id="ARBA00004370"/>
    </source>
</evidence>
<accession>A0AAV1S4H0</accession>
<dbReference type="SUPFAM" id="SSF58113">
    <property type="entry name" value="Apolipoprotein A-I"/>
    <property type="match status" value="1"/>
</dbReference>
<keyword evidence="2 7" id="KW-0812">Transmembrane</keyword>
<evidence type="ECO:0000313" key="9">
    <source>
        <dbReference type="EMBL" id="CAK7344831.1"/>
    </source>
</evidence>
<feature type="region of interest" description="Disordered" evidence="6">
    <location>
        <begin position="108"/>
        <end position="138"/>
    </location>
</feature>
<evidence type="ECO:0000259" key="8">
    <source>
        <dbReference type="Pfam" id="PF13664"/>
    </source>
</evidence>
<name>A0AAV1S4H0_9ROSI</name>
<dbReference type="Proteomes" id="UP001314170">
    <property type="component" value="Unassembled WGS sequence"/>
</dbReference>
<evidence type="ECO:0000256" key="7">
    <source>
        <dbReference type="SAM" id="Phobius"/>
    </source>
</evidence>
<keyword evidence="10" id="KW-1185">Reference proteome</keyword>
<feature type="transmembrane region" description="Helical" evidence="7">
    <location>
        <begin position="438"/>
        <end position="458"/>
    </location>
</feature>
<dbReference type="EMBL" id="CAWUPB010001165">
    <property type="protein sequence ID" value="CAK7344831.1"/>
    <property type="molecule type" value="Genomic_DNA"/>
</dbReference>
<keyword evidence="5" id="KW-0175">Coiled coil</keyword>
<feature type="transmembrane region" description="Helical" evidence="7">
    <location>
        <begin position="553"/>
        <end position="574"/>
    </location>
</feature>
<dbReference type="GO" id="GO:0016020">
    <property type="term" value="C:membrane"/>
    <property type="evidence" value="ECO:0007669"/>
    <property type="project" value="UniProtKB-SubCell"/>
</dbReference>
<feature type="coiled-coil region" evidence="5">
    <location>
        <begin position="209"/>
        <end position="302"/>
    </location>
</feature>
<comment type="subcellular location">
    <subcellularLocation>
        <location evidence="1">Membrane</location>
    </subcellularLocation>
</comment>
<feature type="transmembrane region" description="Helical" evidence="7">
    <location>
        <begin position="361"/>
        <end position="387"/>
    </location>
</feature>
<proteinExistence type="predicted"/>
<gene>
    <name evidence="9" type="ORF">DCAF_LOCUS17969</name>
</gene>
<comment type="caution">
    <text evidence="9">The sequence shown here is derived from an EMBL/GenBank/DDBJ whole genome shotgun (WGS) entry which is preliminary data.</text>
</comment>
<dbReference type="InterPro" id="IPR025423">
    <property type="entry name" value="TMEM205-like"/>
</dbReference>
<protein>
    <recommendedName>
        <fullName evidence="8">TMEM205-like domain-containing protein</fullName>
    </recommendedName>
</protein>
<sequence length="584" mass="65409">MAVPVAKQTSQFWADRDPKDIPGSVQELSLDLHAGLVQKYYKNISRNWQGTLGLFGIWQGTLELFGLFAEVWSPSPVANQPQKQQVEDVIEKEGHRVIIVETYDKNGHHNTKVSISPEQSQPQPQQHERQDSGVKFKSPSLVEKAKEKMEEAADYVSPNIGQGISHGSGDEKHYPTELVCDKLGKCTHRMAKVLHKATDKVSEAAHDVVDKKKEMDNEAKEEVKNLYKKQKEMVHGTKDKVEGLYEEAKDTASEKAREAKEFVEDAYEKVKEKTAEKAHVAKECAQESMKKAKDAVKEAKDLGKTIRGDVAGNITETAEDVTEQVVEKTKEAKESIKHATNRVSNFVNRAKRYVSEAMTSLMGVVNLLGFGIAYGMCVWVTFISSYVLARVLPRQQFGVVQSKIYPVYFRAMAYSIGLALLGHLLAHRRRLFTNKAEMFQACNLLTSILVVLVNLLYLEPLATKAMFERMKIEKEEGRGRGSPTAESREARHEHTATDPSGTTTTTGRAEERTPAPAQENRDKEEIRSRIRTMNLECCNHLCLLTGNKVADLLLLMLVLFSLAIVGGLHVKAVCAVNSQFWVKK</sequence>
<evidence type="ECO:0000256" key="2">
    <source>
        <dbReference type="ARBA" id="ARBA00022692"/>
    </source>
</evidence>
<feature type="region of interest" description="Disordered" evidence="6">
    <location>
        <begin position="474"/>
        <end position="525"/>
    </location>
</feature>
<evidence type="ECO:0000256" key="5">
    <source>
        <dbReference type="SAM" id="Coils"/>
    </source>
</evidence>
<keyword evidence="4 7" id="KW-0472">Membrane</keyword>
<evidence type="ECO:0000256" key="4">
    <source>
        <dbReference type="ARBA" id="ARBA00023136"/>
    </source>
</evidence>
<feature type="domain" description="TMEM205-like" evidence="8">
    <location>
        <begin position="368"/>
        <end position="470"/>
    </location>
</feature>
<dbReference type="PANTHER" id="PTHR47652:SF3">
    <property type="entry name" value="MITOCHONDRIAL IMPORT INNER MEMBRANE TRANSLOCASE SUBUNIT TIM44"/>
    <property type="match status" value="1"/>
</dbReference>
<keyword evidence="3 7" id="KW-1133">Transmembrane helix</keyword>
<evidence type="ECO:0000313" key="10">
    <source>
        <dbReference type="Proteomes" id="UP001314170"/>
    </source>
</evidence>
<evidence type="ECO:0000256" key="6">
    <source>
        <dbReference type="SAM" id="MobiDB-lite"/>
    </source>
</evidence>
<feature type="transmembrane region" description="Helical" evidence="7">
    <location>
        <begin position="407"/>
        <end position="426"/>
    </location>
</feature>
<reference evidence="9 10" key="1">
    <citation type="submission" date="2024-01" db="EMBL/GenBank/DDBJ databases">
        <authorList>
            <person name="Waweru B."/>
        </authorList>
    </citation>
    <scope>NUCLEOTIDE SEQUENCE [LARGE SCALE GENOMIC DNA]</scope>
</reference>
<evidence type="ECO:0000256" key="3">
    <source>
        <dbReference type="ARBA" id="ARBA00022989"/>
    </source>
</evidence>
<organism evidence="9 10">
    <name type="scientific">Dovyalis caffra</name>
    <dbReference type="NCBI Taxonomy" id="77055"/>
    <lineage>
        <taxon>Eukaryota</taxon>
        <taxon>Viridiplantae</taxon>
        <taxon>Streptophyta</taxon>
        <taxon>Embryophyta</taxon>
        <taxon>Tracheophyta</taxon>
        <taxon>Spermatophyta</taxon>
        <taxon>Magnoliopsida</taxon>
        <taxon>eudicotyledons</taxon>
        <taxon>Gunneridae</taxon>
        <taxon>Pentapetalae</taxon>
        <taxon>rosids</taxon>
        <taxon>fabids</taxon>
        <taxon>Malpighiales</taxon>
        <taxon>Salicaceae</taxon>
        <taxon>Flacourtieae</taxon>
        <taxon>Dovyalis</taxon>
    </lineage>
</organism>
<feature type="compositionally biased region" description="Basic and acidic residues" evidence="6">
    <location>
        <begin position="508"/>
        <end position="525"/>
    </location>
</feature>
<dbReference type="Gene3D" id="1.20.120.20">
    <property type="entry name" value="Apolipoprotein"/>
    <property type="match status" value="1"/>
</dbReference>
<feature type="compositionally biased region" description="Low complexity" evidence="6">
    <location>
        <begin position="497"/>
        <end position="507"/>
    </location>
</feature>
<feature type="compositionally biased region" description="Low complexity" evidence="6">
    <location>
        <begin position="114"/>
        <end position="125"/>
    </location>
</feature>
<feature type="compositionally biased region" description="Basic and acidic residues" evidence="6">
    <location>
        <begin position="486"/>
        <end position="496"/>
    </location>
</feature>
<dbReference type="Pfam" id="PF13664">
    <property type="entry name" value="DUF4149"/>
    <property type="match status" value="1"/>
</dbReference>
<dbReference type="AlphaFoldDB" id="A0AAV1S4H0"/>